<reference evidence="16" key="1">
    <citation type="submission" date="2018-05" db="EMBL/GenBank/DDBJ databases">
        <authorList>
            <person name="Li X."/>
        </authorList>
    </citation>
    <scope>NUCLEOTIDE SEQUENCE [LARGE SCALE GENOMIC DNA]</scope>
    <source>
        <strain evidence="16">YIM 73061</strain>
    </source>
</reference>
<evidence type="ECO:0000256" key="6">
    <source>
        <dbReference type="ARBA" id="ARBA00022552"/>
    </source>
</evidence>
<evidence type="ECO:0000256" key="11">
    <source>
        <dbReference type="ARBA" id="ARBA00047944"/>
    </source>
</evidence>
<dbReference type="OrthoDB" id="9815641at2"/>
<evidence type="ECO:0000256" key="7">
    <source>
        <dbReference type="ARBA" id="ARBA00022603"/>
    </source>
</evidence>
<dbReference type="Gene3D" id="2.40.240.20">
    <property type="entry name" value="Hypothetical PUA domain-like, domain 1"/>
    <property type="match status" value="1"/>
</dbReference>
<sequence>MIRLFTPQDLIAGAELQLDEGQSRYLGAVMRAEAGDELRVFNGRDGEWRALVAKVGKRAVTLQIVDPARVQSQGPDVDLLIALVKRGPLETIVEKAAELGVRRIRPVITERTNADHTRVDRLRAIAVEASEQTGRLDVPEVLEPAKLDKLLDAWDEGRRIMFCDEAGDAQPAAVVLADQPPAPWAVLVGPEGGFSPREREVLRSLDSAVAVSLGPRILRADTAAISALTIWQSALGDWSA</sequence>
<dbReference type="PANTHER" id="PTHR30027">
    <property type="entry name" value="RIBOSOMAL RNA SMALL SUBUNIT METHYLTRANSFERASE E"/>
    <property type="match status" value="1"/>
</dbReference>
<proteinExistence type="inferred from homology"/>
<dbReference type="SUPFAM" id="SSF88697">
    <property type="entry name" value="PUA domain-like"/>
    <property type="match status" value="1"/>
</dbReference>
<comment type="subcellular location">
    <subcellularLocation>
        <location evidence="1 12">Cytoplasm</location>
    </subcellularLocation>
</comment>
<dbReference type="InterPro" id="IPR006700">
    <property type="entry name" value="RsmE"/>
</dbReference>
<evidence type="ECO:0000256" key="5">
    <source>
        <dbReference type="ARBA" id="ARBA00022490"/>
    </source>
</evidence>
<comment type="caution">
    <text evidence="15">The sequence shown here is derived from an EMBL/GenBank/DDBJ whole genome shotgun (WGS) entry which is preliminary data.</text>
</comment>
<feature type="domain" description="Ribosomal RNA small subunit methyltransferase E methyltransferase" evidence="13">
    <location>
        <begin position="75"/>
        <end position="232"/>
    </location>
</feature>
<dbReference type="RefSeq" id="WP_111513131.1">
    <property type="nucleotide sequence ID" value="NZ_QFYR01000001.1"/>
</dbReference>
<dbReference type="PANTHER" id="PTHR30027:SF3">
    <property type="entry name" value="16S RRNA (URACIL(1498)-N(3))-METHYLTRANSFERASE"/>
    <property type="match status" value="1"/>
</dbReference>
<keyword evidence="8 12" id="KW-0808">Transferase</keyword>
<evidence type="ECO:0000256" key="2">
    <source>
        <dbReference type="ARBA" id="ARBA00005528"/>
    </source>
</evidence>
<dbReference type="Pfam" id="PF20260">
    <property type="entry name" value="PUA_4"/>
    <property type="match status" value="1"/>
</dbReference>
<dbReference type="CDD" id="cd18084">
    <property type="entry name" value="RsmE-like"/>
    <property type="match status" value="1"/>
</dbReference>
<dbReference type="InterPro" id="IPR029028">
    <property type="entry name" value="Alpha/beta_knot_MTases"/>
</dbReference>
<dbReference type="PIRSF" id="PIRSF015601">
    <property type="entry name" value="MTase_slr0722"/>
    <property type="match status" value="1"/>
</dbReference>
<evidence type="ECO:0000259" key="14">
    <source>
        <dbReference type="Pfam" id="PF20260"/>
    </source>
</evidence>
<name>A0A328APA2_9CAUL</name>
<evidence type="ECO:0000256" key="1">
    <source>
        <dbReference type="ARBA" id="ARBA00004496"/>
    </source>
</evidence>
<evidence type="ECO:0000256" key="3">
    <source>
        <dbReference type="ARBA" id="ARBA00012328"/>
    </source>
</evidence>
<evidence type="ECO:0000256" key="9">
    <source>
        <dbReference type="ARBA" id="ARBA00022691"/>
    </source>
</evidence>
<dbReference type="AlphaFoldDB" id="A0A328APA2"/>
<dbReference type="EC" id="2.1.1.193" evidence="3 12"/>
<evidence type="ECO:0000256" key="12">
    <source>
        <dbReference type="PIRNR" id="PIRNR015601"/>
    </source>
</evidence>
<organism evidence="15 16">
    <name type="scientific">Phenylobacterium deserti</name>
    <dbReference type="NCBI Taxonomy" id="1914756"/>
    <lineage>
        <taxon>Bacteria</taxon>
        <taxon>Pseudomonadati</taxon>
        <taxon>Pseudomonadota</taxon>
        <taxon>Alphaproteobacteria</taxon>
        <taxon>Caulobacterales</taxon>
        <taxon>Caulobacteraceae</taxon>
        <taxon>Phenylobacterium</taxon>
    </lineage>
</organism>
<comment type="function">
    <text evidence="10 12">Specifically methylates the N3 position of the uracil ring of uridine 1498 (m3U1498) in 16S rRNA. Acts on the fully assembled 30S ribosomal subunit.</text>
</comment>
<dbReference type="InterPro" id="IPR029026">
    <property type="entry name" value="tRNA_m1G_MTases_N"/>
</dbReference>
<keyword evidence="6 12" id="KW-0698">rRNA processing</keyword>
<evidence type="ECO:0000256" key="10">
    <source>
        <dbReference type="ARBA" id="ARBA00025699"/>
    </source>
</evidence>
<dbReference type="InterPro" id="IPR015947">
    <property type="entry name" value="PUA-like_sf"/>
</dbReference>
<dbReference type="EMBL" id="QFYR01000001">
    <property type="protein sequence ID" value="RAK56780.1"/>
    <property type="molecule type" value="Genomic_DNA"/>
</dbReference>
<keyword evidence="16" id="KW-1185">Reference proteome</keyword>
<dbReference type="Pfam" id="PF04452">
    <property type="entry name" value="Methyltrans_RNA"/>
    <property type="match status" value="1"/>
</dbReference>
<dbReference type="SUPFAM" id="SSF75217">
    <property type="entry name" value="alpha/beta knot"/>
    <property type="match status" value="1"/>
</dbReference>
<feature type="domain" description="Ribosomal RNA small subunit methyltransferase E PUA-like" evidence="14">
    <location>
        <begin position="18"/>
        <end position="64"/>
    </location>
</feature>
<dbReference type="GO" id="GO:0070042">
    <property type="term" value="F:rRNA (uridine-N3-)-methyltransferase activity"/>
    <property type="evidence" value="ECO:0007669"/>
    <property type="project" value="TreeGrafter"/>
</dbReference>
<evidence type="ECO:0000256" key="4">
    <source>
        <dbReference type="ARBA" id="ARBA00013673"/>
    </source>
</evidence>
<dbReference type="InterPro" id="IPR046887">
    <property type="entry name" value="RsmE_PUA-like"/>
</dbReference>
<keyword evidence="7 12" id="KW-0489">Methyltransferase</keyword>
<dbReference type="InterPro" id="IPR046886">
    <property type="entry name" value="RsmE_MTase_dom"/>
</dbReference>
<dbReference type="Proteomes" id="UP000249725">
    <property type="component" value="Unassembled WGS sequence"/>
</dbReference>
<dbReference type="NCBIfam" id="NF008696">
    <property type="entry name" value="PRK11713.3-5"/>
    <property type="match status" value="1"/>
</dbReference>
<evidence type="ECO:0000256" key="8">
    <source>
        <dbReference type="ARBA" id="ARBA00022679"/>
    </source>
</evidence>
<comment type="similarity">
    <text evidence="2 12">Belongs to the RNA methyltransferase RsmE family.</text>
</comment>
<keyword evidence="5 12" id="KW-0963">Cytoplasm</keyword>
<dbReference type="GO" id="GO:0070475">
    <property type="term" value="P:rRNA base methylation"/>
    <property type="evidence" value="ECO:0007669"/>
    <property type="project" value="TreeGrafter"/>
</dbReference>
<dbReference type="NCBIfam" id="TIGR00046">
    <property type="entry name" value="RsmE family RNA methyltransferase"/>
    <property type="match status" value="1"/>
</dbReference>
<gene>
    <name evidence="15" type="ORF">DJ018_02050</name>
</gene>
<evidence type="ECO:0000259" key="13">
    <source>
        <dbReference type="Pfam" id="PF04452"/>
    </source>
</evidence>
<evidence type="ECO:0000313" key="15">
    <source>
        <dbReference type="EMBL" id="RAK56780.1"/>
    </source>
</evidence>
<accession>A0A328APA2</accession>
<keyword evidence="9 12" id="KW-0949">S-adenosyl-L-methionine</keyword>
<protein>
    <recommendedName>
        <fullName evidence="4 12">Ribosomal RNA small subunit methyltransferase E</fullName>
        <ecNumber evidence="3 12">2.1.1.193</ecNumber>
    </recommendedName>
</protein>
<dbReference type="Gene3D" id="3.40.1280.10">
    <property type="match status" value="1"/>
</dbReference>
<dbReference type="GO" id="GO:0005737">
    <property type="term" value="C:cytoplasm"/>
    <property type="evidence" value="ECO:0007669"/>
    <property type="project" value="UniProtKB-SubCell"/>
</dbReference>
<comment type="catalytic activity">
    <reaction evidence="11 12">
        <text>uridine(1498) in 16S rRNA + S-adenosyl-L-methionine = N(3)-methyluridine(1498) in 16S rRNA + S-adenosyl-L-homocysteine + H(+)</text>
        <dbReference type="Rhea" id="RHEA:42920"/>
        <dbReference type="Rhea" id="RHEA-COMP:10283"/>
        <dbReference type="Rhea" id="RHEA-COMP:10284"/>
        <dbReference type="ChEBI" id="CHEBI:15378"/>
        <dbReference type="ChEBI" id="CHEBI:57856"/>
        <dbReference type="ChEBI" id="CHEBI:59789"/>
        <dbReference type="ChEBI" id="CHEBI:65315"/>
        <dbReference type="ChEBI" id="CHEBI:74502"/>
        <dbReference type="EC" id="2.1.1.193"/>
    </reaction>
</comment>
<evidence type="ECO:0000313" key="16">
    <source>
        <dbReference type="Proteomes" id="UP000249725"/>
    </source>
</evidence>